<proteinExistence type="predicted"/>
<feature type="non-terminal residue" evidence="3">
    <location>
        <position position="179"/>
    </location>
</feature>
<evidence type="ECO:0000313" key="3">
    <source>
        <dbReference type="EMBL" id="KAF7725893.1"/>
    </source>
</evidence>
<evidence type="ECO:0000256" key="1">
    <source>
        <dbReference type="SAM" id="MobiDB-lite"/>
    </source>
</evidence>
<protein>
    <submittedName>
        <fullName evidence="3">Uncharacterized protein</fullName>
    </submittedName>
</protein>
<comment type="caution">
    <text evidence="3">The sequence shown here is derived from an EMBL/GenBank/DDBJ whole genome shotgun (WGS) entry which is preliminary data.</text>
</comment>
<organism evidence="3 4">
    <name type="scientific">Apophysomyces ossiformis</name>
    <dbReference type="NCBI Taxonomy" id="679940"/>
    <lineage>
        <taxon>Eukaryota</taxon>
        <taxon>Fungi</taxon>
        <taxon>Fungi incertae sedis</taxon>
        <taxon>Mucoromycota</taxon>
        <taxon>Mucoromycotina</taxon>
        <taxon>Mucoromycetes</taxon>
        <taxon>Mucorales</taxon>
        <taxon>Mucorineae</taxon>
        <taxon>Mucoraceae</taxon>
        <taxon>Apophysomyces</taxon>
    </lineage>
</organism>
<dbReference type="Proteomes" id="UP000605846">
    <property type="component" value="Unassembled WGS sequence"/>
</dbReference>
<sequence>MTSMSKPLLFLLLLTSTVSAIVQSPTHQFNVSAPTPGSPYVIGQKLPLIYTIAANTTADNLKLSILLQSVSNPNNTVVIQPDATIAKAFSYQTQVDGATVYQHQYDYNIPANSVAGEYNVVYLDSISNTNVSISVMINAAVNAATPSAGTGTASGNNPQRTGSIFMPNASASGPHYALM</sequence>
<reference evidence="3" key="1">
    <citation type="submission" date="2020-01" db="EMBL/GenBank/DDBJ databases">
        <title>Genome Sequencing of Three Apophysomyces-Like Fungal Strains Confirms a Novel Fungal Genus in the Mucoromycota with divergent Burkholderia-like Endosymbiotic Bacteria.</title>
        <authorList>
            <person name="Stajich J.E."/>
            <person name="Macias A.M."/>
            <person name="Carter-House D."/>
            <person name="Lovett B."/>
            <person name="Kasson L.R."/>
            <person name="Berry K."/>
            <person name="Grigoriev I."/>
            <person name="Chang Y."/>
            <person name="Spatafora J."/>
            <person name="Kasson M.T."/>
        </authorList>
    </citation>
    <scope>NUCLEOTIDE SEQUENCE</scope>
    <source>
        <strain evidence="3">NRRL A-21654</strain>
    </source>
</reference>
<dbReference type="AlphaFoldDB" id="A0A8H7BSA4"/>
<gene>
    <name evidence="3" type="ORF">EC973_009227</name>
</gene>
<evidence type="ECO:0000313" key="4">
    <source>
        <dbReference type="Proteomes" id="UP000605846"/>
    </source>
</evidence>
<evidence type="ECO:0000256" key="2">
    <source>
        <dbReference type="SAM" id="SignalP"/>
    </source>
</evidence>
<feature type="compositionally biased region" description="Low complexity" evidence="1">
    <location>
        <begin position="146"/>
        <end position="155"/>
    </location>
</feature>
<dbReference type="EMBL" id="JABAYA010000088">
    <property type="protein sequence ID" value="KAF7725893.1"/>
    <property type="molecule type" value="Genomic_DNA"/>
</dbReference>
<name>A0A8H7BSA4_9FUNG</name>
<feature type="region of interest" description="Disordered" evidence="1">
    <location>
        <begin position="146"/>
        <end position="168"/>
    </location>
</feature>
<keyword evidence="2" id="KW-0732">Signal</keyword>
<feature type="signal peptide" evidence="2">
    <location>
        <begin position="1"/>
        <end position="20"/>
    </location>
</feature>
<keyword evidence="4" id="KW-1185">Reference proteome</keyword>
<dbReference type="OrthoDB" id="2266604at2759"/>
<accession>A0A8H7BSA4</accession>
<feature type="chain" id="PRO_5034730535" evidence="2">
    <location>
        <begin position="21"/>
        <end position="179"/>
    </location>
</feature>